<sequence length="150" mass="17090">MPDRRQALDVVSDAIRQSLVGERRCPVGVPIKTFLRNAMRSLIWAGRKKEKLDECSLDAMVEDEGFDPASTGRDAEELLIAKEEVQSMSKELERLFADDEDAQLVLMGEFDQMSAEAIRSLGNWDLKEFATIRKRIRRTTGRAFPYGQRP</sequence>
<evidence type="ECO:0000313" key="1">
    <source>
        <dbReference type="EMBL" id="QZO00326.1"/>
    </source>
</evidence>
<proteinExistence type="predicted"/>
<dbReference type="KEGG" id="cmet:K6K41_00565"/>
<evidence type="ECO:0000313" key="2">
    <source>
        <dbReference type="Proteomes" id="UP000825701"/>
    </source>
</evidence>
<dbReference type="RefSeq" id="WP_261403515.1">
    <property type="nucleotide sequence ID" value="NZ_CP081869.1"/>
</dbReference>
<keyword evidence="2" id="KW-1185">Reference proteome</keyword>
<organism evidence="1 2">
    <name type="scientific">Chenggangzhangella methanolivorans</name>
    <dbReference type="NCBI Taxonomy" id="1437009"/>
    <lineage>
        <taxon>Bacteria</taxon>
        <taxon>Pseudomonadati</taxon>
        <taxon>Pseudomonadota</taxon>
        <taxon>Alphaproteobacteria</taxon>
        <taxon>Hyphomicrobiales</taxon>
        <taxon>Methylopilaceae</taxon>
        <taxon>Chenggangzhangella</taxon>
    </lineage>
</organism>
<protein>
    <submittedName>
        <fullName evidence="1">Uncharacterized protein</fullName>
    </submittedName>
</protein>
<dbReference type="EMBL" id="CP081869">
    <property type="protein sequence ID" value="QZO00326.1"/>
    <property type="molecule type" value="Genomic_DNA"/>
</dbReference>
<dbReference type="Proteomes" id="UP000825701">
    <property type="component" value="Chromosome"/>
</dbReference>
<reference evidence="1" key="1">
    <citation type="submission" date="2021-08" db="EMBL/GenBank/DDBJ databases">
        <authorList>
            <person name="Zhang H."/>
            <person name="Xu M."/>
            <person name="Yu Z."/>
            <person name="Yang L."/>
            <person name="Cai Y."/>
        </authorList>
    </citation>
    <scope>NUCLEOTIDE SEQUENCE</scope>
    <source>
        <strain evidence="1">CHL1</strain>
    </source>
</reference>
<name>A0A9E6R8T7_9HYPH</name>
<dbReference type="AlphaFoldDB" id="A0A9E6R8T7"/>
<accession>A0A9E6R8T7</accession>
<gene>
    <name evidence="1" type="ORF">K6K41_00565</name>
</gene>